<evidence type="ECO:0000256" key="1">
    <source>
        <dbReference type="ARBA" id="ARBA00005690"/>
    </source>
</evidence>
<protein>
    <recommendedName>
        <fullName evidence="12">DUF223 domain-containing protein</fullName>
    </recommendedName>
</protein>
<comment type="similarity">
    <text evidence="1">Belongs to the replication factor A protein 1 family.</text>
</comment>
<name>A0AAW2BS65_9ROSI</name>
<evidence type="ECO:0000256" key="2">
    <source>
        <dbReference type="ARBA" id="ARBA00022723"/>
    </source>
</evidence>
<evidence type="ECO:0000259" key="7">
    <source>
        <dbReference type="Pfam" id="PF02721"/>
    </source>
</evidence>
<dbReference type="EMBL" id="JAZDWU010000010">
    <property type="protein sequence ID" value="KAK9988692.1"/>
    <property type="molecule type" value="Genomic_DNA"/>
</dbReference>
<sequence length="452" mass="53057">MDRQNQRYNLLDEIDIEKDDWTIKVRVTRMWEVLNIKTNNELMSVDLVLLDEKDNLIHASIRKSFVNHFRDIQQGKIYRIKYFGVVKNKDAYRIVNHKYMIRFYATTSVKLLETNDELIAKQKFELVPFDELKYLADKNTTLTDVIGEIVGISLMEKIEVHGKKLNKRLIELQDNRREKIRITFWDKFAEAINEDICFDNSARPILIITSTTVKTYMSKQFFLLICMIFVAISRSILDPNEISKMKRTLLEILTFIKTEKEQDITFYCTASIKKINAENGWYYVSCDECPKKLKKHESKLFCETCMKECGFPKIKLDMQVGDTTEQANFVVFDKEAEKLIKVPAMQLSNMEEEDEDGDNIIPSSIKCIIGKTYIFQLKITAYNFFVRKKNFTVTRVIEIEGNRQLQETTKRGANNGNEVLEEKICAQVKKRKIVKKEIKNEKVEDQIEVLDD</sequence>
<evidence type="ECO:0000256" key="5">
    <source>
        <dbReference type="ARBA" id="ARBA00023125"/>
    </source>
</evidence>
<evidence type="ECO:0000256" key="6">
    <source>
        <dbReference type="SAM" id="Phobius"/>
    </source>
</evidence>
<dbReference type="PANTHER" id="PTHR47165:SF4">
    <property type="entry name" value="OS03G0429900 PROTEIN"/>
    <property type="match status" value="1"/>
</dbReference>
<dbReference type="CDD" id="cd04476">
    <property type="entry name" value="RPA1_DBD_C"/>
    <property type="match status" value="1"/>
</dbReference>
<evidence type="ECO:0000313" key="11">
    <source>
        <dbReference type="Proteomes" id="UP001459277"/>
    </source>
</evidence>
<reference evidence="10 11" key="1">
    <citation type="submission" date="2024-01" db="EMBL/GenBank/DDBJ databases">
        <title>A telomere-to-telomere, gap-free genome of sweet tea (Lithocarpus litseifolius).</title>
        <authorList>
            <person name="Zhou J."/>
        </authorList>
    </citation>
    <scope>NUCLEOTIDE SEQUENCE [LARGE SCALE GENOMIC DNA]</scope>
    <source>
        <strain evidence="10">Zhou-2022a</strain>
        <tissue evidence="10">Leaf</tissue>
    </source>
</reference>
<dbReference type="Pfam" id="PF16900">
    <property type="entry name" value="REPA_OB_2"/>
    <property type="match status" value="1"/>
</dbReference>
<dbReference type="Proteomes" id="UP001459277">
    <property type="component" value="Unassembled WGS sequence"/>
</dbReference>
<dbReference type="SUPFAM" id="SSF50249">
    <property type="entry name" value="Nucleic acid-binding proteins"/>
    <property type="match status" value="3"/>
</dbReference>
<dbReference type="GO" id="GO:0008270">
    <property type="term" value="F:zinc ion binding"/>
    <property type="evidence" value="ECO:0007669"/>
    <property type="project" value="UniProtKB-KW"/>
</dbReference>
<comment type="caution">
    <text evidence="10">The sequence shown here is derived from an EMBL/GenBank/DDBJ whole genome shotgun (WGS) entry which is preliminary data.</text>
</comment>
<dbReference type="InterPro" id="IPR012340">
    <property type="entry name" value="NA-bd_OB-fold"/>
</dbReference>
<keyword evidence="2" id="KW-0479">Metal-binding</keyword>
<dbReference type="CDD" id="cd04480">
    <property type="entry name" value="RPA1_DBD_A_like"/>
    <property type="match status" value="1"/>
</dbReference>
<evidence type="ECO:0008006" key="12">
    <source>
        <dbReference type="Google" id="ProtNLM"/>
    </source>
</evidence>
<keyword evidence="6" id="KW-0812">Transmembrane</keyword>
<keyword evidence="4" id="KW-0862">Zinc</keyword>
<dbReference type="Gene3D" id="2.40.50.140">
    <property type="entry name" value="Nucleic acid-binding proteins"/>
    <property type="match status" value="3"/>
</dbReference>
<feature type="transmembrane region" description="Helical" evidence="6">
    <location>
        <begin position="220"/>
        <end position="237"/>
    </location>
</feature>
<evidence type="ECO:0000256" key="3">
    <source>
        <dbReference type="ARBA" id="ARBA00022771"/>
    </source>
</evidence>
<dbReference type="InterPro" id="IPR013955">
    <property type="entry name" value="Rep_factor-A_C"/>
</dbReference>
<evidence type="ECO:0000259" key="9">
    <source>
        <dbReference type="Pfam" id="PF16900"/>
    </source>
</evidence>
<keyword evidence="3" id="KW-0863">Zinc-finger</keyword>
<keyword evidence="5" id="KW-0238">DNA-binding</keyword>
<dbReference type="PANTHER" id="PTHR47165">
    <property type="entry name" value="OS03G0429900 PROTEIN"/>
    <property type="match status" value="1"/>
</dbReference>
<keyword evidence="11" id="KW-1185">Reference proteome</keyword>
<keyword evidence="6" id="KW-0472">Membrane</keyword>
<feature type="domain" description="Replication factor A C-terminal" evidence="8">
    <location>
        <begin position="266"/>
        <end position="400"/>
    </location>
</feature>
<dbReference type="InterPro" id="IPR047192">
    <property type="entry name" value="Euk_RPA1_DBD_C"/>
</dbReference>
<evidence type="ECO:0000256" key="4">
    <source>
        <dbReference type="ARBA" id="ARBA00022833"/>
    </source>
</evidence>
<evidence type="ECO:0000259" key="8">
    <source>
        <dbReference type="Pfam" id="PF08646"/>
    </source>
</evidence>
<dbReference type="AlphaFoldDB" id="A0AAW2BS65"/>
<dbReference type="Pfam" id="PF08646">
    <property type="entry name" value="Rep_fac-A_C"/>
    <property type="match status" value="1"/>
</dbReference>
<keyword evidence="6" id="KW-1133">Transmembrane helix</keyword>
<dbReference type="InterPro" id="IPR031657">
    <property type="entry name" value="REPA_OB_2"/>
</dbReference>
<dbReference type="GO" id="GO:0003677">
    <property type="term" value="F:DNA binding"/>
    <property type="evidence" value="ECO:0007669"/>
    <property type="project" value="UniProtKB-KW"/>
</dbReference>
<gene>
    <name evidence="10" type="ORF">SO802_028931</name>
</gene>
<feature type="domain" description="Replication protein A OB" evidence="9">
    <location>
        <begin position="139"/>
        <end position="221"/>
    </location>
</feature>
<organism evidence="10 11">
    <name type="scientific">Lithocarpus litseifolius</name>
    <dbReference type="NCBI Taxonomy" id="425828"/>
    <lineage>
        <taxon>Eukaryota</taxon>
        <taxon>Viridiplantae</taxon>
        <taxon>Streptophyta</taxon>
        <taxon>Embryophyta</taxon>
        <taxon>Tracheophyta</taxon>
        <taxon>Spermatophyta</taxon>
        <taxon>Magnoliopsida</taxon>
        <taxon>eudicotyledons</taxon>
        <taxon>Gunneridae</taxon>
        <taxon>Pentapetalae</taxon>
        <taxon>rosids</taxon>
        <taxon>fabids</taxon>
        <taxon>Fagales</taxon>
        <taxon>Fagaceae</taxon>
        <taxon>Lithocarpus</taxon>
    </lineage>
</organism>
<dbReference type="InterPro" id="IPR003871">
    <property type="entry name" value="RFA1B/D_OB_1st"/>
</dbReference>
<accession>A0AAW2BS65</accession>
<evidence type="ECO:0000313" key="10">
    <source>
        <dbReference type="EMBL" id="KAK9988692.1"/>
    </source>
</evidence>
<feature type="domain" description="Replication protein A 70 kDa DNA-binding subunit B/D first OB fold" evidence="7">
    <location>
        <begin position="8"/>
        <end position="110"/>
    </location>
</feature>
<proteinExistence type="inferred from homology"/>
<dbReference type="Pfam" id="PF02721">
    <property type="entry name" value="DUF223"/>
    <property type="match status" value="1"/>
</dbReference>